<evidence type="ECO:0000313" key="4">
    <source>
        <dbReference type="Proteomes" id="UP000078561"/>
    </source>
</evidence>
<organism evidence="3">
    <name type="scientific">Absidia glauca</name>
    <name type="common">Pin mould</name>
    <dbReference type="NCBI Taxonomy" id="4829"/>
    <lineage>
        <taxon>Eukaryota</taxon>
        <taxon>Fungi</taxon>
        <taxon>Fungi incertae sedis</taxon>
        <taxon>Mucoromycota</taxon>
        <taxon>Mucoromycotina</taxon>
        <taxon>Mucoromycetes</taxon>
        <taxon>Mucorales</taxon>
        <taxon>Cunninghamellaceae</taxon>
        <taxon>Absidia</taxon>
    </lineage>
</organism>
<feature type="region of interest" description="Disordered" evidence="1">
    <location>
        <begin position="70"/>
        <end position="102"/>
    </location>
</feature>
<feature type="region of interest" description="Disordered" evidence="1">
    <location>
        <begin position="359"/>
        <end position="400"/>
    </location>
</feature>
<feature type="compositionally biased region" description="Polar residues" evidence="1">
    <location>
        <begin position="272"/>
        <end position="308"/>
    </location>
</feature>
<keyword evidence="4" id="KW-1185">Reference proteome</keyword>
<dbReference type="Proteomes" id="UP000078561">
    <property type="component" value="Unassembled WGS sequence"/>
</dbReference>
<feature type="region of interest" description="Disordered" evidence="1">
    <location>
        <begin position="265"/>
        <end position="327"/>
    </location>
</feature>
<dbReference type="Pfam" id="PF17921">
    <property type="entry name" value="Integrase_H2C2"/>
    <property type="match status" value="1"/>
</dbReference>
<evidence type="ECO:0000259" key="2">
    <source>
        <dbReference type="Pfam" id="PF17921"/>
    </source>
</evidence>
<proteinExistence type="predicted"/>
<evidence type="ECO:0000256" key="1">
    <source>
        <dbReference type="SAM" id="MobiDB-lite"/>
    </source>
</evidence>
<protein>
    <recommendedName>
        <fullName evidence="2">Integrase zinc-binding domain-containing protein</fullName>
    </recommendedName>
</protein>
<gene>
    <name evidence="3" type="primary">ABSGL_14459.1 scaffold 14663</name>
</gene>
<dbReference type="STRING" id="4829.A0A163KKI2"/>
<reference evidence="3" key="1">
    <citation type="submission" date="2016-04" db="EMBL/GenBank/DDBJ databases">
        <authorList>
            <person name="Evans L.H."/>
            <person name="Alamgir A."/>
            <person name="Owens N."/>
            <person name="Weber N.D."/>
            <person name="Virtaneva K."/>
            <person name="Barbian K."/>
            <person name="Babar A."/>
            <person name="Rosenke K."/>
        </authorList>
    </citation>
    <scope>NUCLEOTIDE SEQUENCE [LARGE SCALE GENOMIC DNA]</scope>
    <source>
        <strain evidence="3">CBS 101.48</strain>
    </source>
</reference>
<evidence type="ECO:0000313" key="3">
    <source>
        <dbReference type="EMBL" id="SAM08793.1"/>
    </source>
</evidence>
<feature type="domain" description="Integrase zinc-binding" evidence="2">
    <location>
        <begin position="216"/>
        <end position="264"/>
    </location>
</feature>
<name>A0A163KKI2_ABSGL</name>
<dbReference type="OrthoDB" id="2499658at2759"/>
<feature type="compositionally biased region" description="Low complexity" evidence="1">
    <location>
        <begin position="359"/>
        <end position="371"/>
    </location>
</feature>
<feature type="compositionally biased region" description="Basic and acidic residues" evidence="1">
    <location>
        <begin position="373"/>
        <end position="386"/>
    </location>
</feature>
<sequence length="449" mass="50081">MNGPLYSSTTINMYAEPNTTASLSPTYDPSFVSTYSYKPSVGPIAANDTENNGHHGPCLCYKTNTETPMDTTSTRSLSALSSPSSTSTSSFSSSSPSLLSPSSTDVSSLDMHYIYDQDQYPSPQTFDTIVQDYLQNLSTKKRDKALVDQHRYDLILQVLKDPRNTAISTAQFRFWVKKMFQLVSTTEAKSPMATSTTTNWTVYHDDKPVAMQEQIYPILIQAHREAHHGGRDKTSALVRKRYSWIPKELIARFVRRCPFCISRRNGHISRPTRPSHQPTLPKSPPSTINKSAPCPDNQSTLKSNSLTNHYHPYHLNGSRPSWKQPMGSSATSIAASAAASAVSTQWIEPGTTPFYYYSHHPSSSSSSSPSSRDFLDSPTDRHDDYTPHPMPEYSISSSPHSGYMEQRHYDYPLNHYVVPPLPESYPPSSSLSSLYGMPSTISMELLSHH</sequence>
<dbReference type="Gene3D" id="1.10.340.70">
    <property type="match status" value="1"/>
</dbReference>
<dbReference type="InParanoid" id="A0A163KKI2"/>
<dbReference type="AlphaFoldDB" id="A0A163KKI2"/>
<accession>A0A163KKI2</accession>
<feature type="compositionally biased region" description="Low complexity" evidence="1">
    <location>
        <begin position="71"/>
        <end position="102"/>
    </location>
</feature>
<dbReference type="InterPro" id="IPR041588">
    <property type="entry name" value="Integrase_H2C2"/>
</dbReference>
<dbReference type="EMBL" id="LT554937">
    <property type="protein sequence ID" value="SAM08793.1"/>
    <property type="molecule type" value="Genomic_DNA"/>
</dbReference>